<dbReference type="AlphaFoldDB" id="A0A0F5QJR7"/>
<evidence type="ECO:0000256" key="2">
    <source>
        <dbReference type="ARBA" id="ARBA00012113"/>
    </source>
</evidence>
<keyword evidence="5 7" id="KW-0560">Oxidoreductase</keyword>
<dbReference type="RefSeq" id="WP_046140015.1">
    <property type="nucleotide sequence ID" value="NZ_LANJ01000004.1"/>
</dbReference>
<dbReference type="GO" id="GO:0008726">
    <property type="term" value="F:alkanesulfonate monooxygenase activity"/>
    <property type="evidence" value="ECO:0007669"/>
    <property type="project" value="UniProtKB-UniRule"/>
</dbReference>
<feature type="domain" description="Luciferase-like" evidence="8">
    <location>
        <begin position="8"/>
        <end position="329"/>
    </location>
</feature>
<dbReference type="STRING" id="1293439.WH87_02210"/>
<organism evidence="9 10">
    <name type="scientific">Devosia epidermidihirudinis</name>
    <dbReference type="NCBI Taxonomy" id="1293439"/>
    <lineage>
        <taxon>Bacteria</taxon>
        <taxon>Pseudomonadati</taxon>
        <taxon>Pseudomonadota</taxon>
        <taxon>Alphaproteobacteria</taxon>
        <taxon>Hyphomicrobiales</taxon>
        <taxon>Devosiaceae</taxon>
        <taxon>Devosia</taxon>
    </lineage>
</organism>
<dbReference type="NCBIfam" id="TIGR03565">
    <property type="entry name" value="alk_sulf_monoox"/>
    <property type="match status" value="1"/>
</dbReference>
<sequence length="382" mass="41619">MTDKPLSFFWFIPTHGDGRYLGSIQGERQPDFQYFKQIAQAADRLGFEGVLLPTGQNCEESWITATGLATVTEKLKYLVALRPGVTLPTFAARQAAALDRLSNGRLLLNVVVGGNPVELAGDGVFLPHGERYEQAAEFLTIFRGLLSGETVDFQGKHYRVEGGRLDQRTVQQPHPPIFLGGSSEAGQDLAAEQVDTYLTWGEPVAQVAEKIAVARQKAEAKGRKLRFGMRLHFIVRETEDEAWAEAGRLISKVSDSQIAAAQARFTSQMDSVGQRRMSELHGGDRNRLLVGPNLWAGVGLVRNGAGTALVGTPEQVAARLREYQAVGIDLIIGSGYPHLEEAYRVAELLFPALGLGAKHRSVVETISNEFAVGFHGKAQVSV</sequence>
<evidence type="ECO:0000313" key="10">
    <source>
        <dbReference type="Proteomes" id="UP000033411"/>
    </source>
</evidence>
<dbReference type="PANTHER" id="PTHR42847">
    <property type="entry name" value="ALKANESULFONATE MONOOXYGENASE"/>
    <property type="match status" value="1"/>
</dbReference>
<dbReference type="EC" id="1.14.14.5" evidence="2 7"/>
<dbReference type="HAMAP" id="MF_01229">
    <property type="entry name" value="Alkanesulf_monooxygen"/>
    <property type="match status" value="1"/>
</dbReference>
<dbReference type="Gene3D" id="3.20.20.30">
    <property type="entry name" value="Luciferase-like domain"/>
    <property type="match status" value="1"/>
</dbReference>
<keyword evidence="3 7" id="KW-0285">Flavoprotein</keyword>
<evidence type="ECO:0000256" key="3">
    <source>
        <dbReference type="ARBA" id="ARBA00022630"/>
    </source>
</evidence>
<evidence type="ECO:0000259" key="8">
    <source>
        <dbReference type="Pfam" id="PF00296"/>
    </source>
</evidence>
<comment type="function">
    <text evidence="7">Catalyzes the desulfonation of aliphatic sulfonates.</text>
</comment>
<comment type="catalytic activity">
    <reaction evidence="7">
        <text>an alkanesulfonate + FMNH2 + O2 = an aldehyde + FMN + sulfite + H2O + 2 H(+)</text>
        <dbReference type="Rhea" id="RHEA:23064"/>
        <dbReference type="ChEBI" id="CHEBI:15377"/>
        <dbReference type="ChEBI" id="CHEBI:15378"/>
        <dbReference type="ChEBI" id="CHEBI:15379"/>
        <dbReference type="ChEBI" id="CHEBI:17359"/>
        <dbReference type="ChEBI" id="CHEBI:17478"/>
        <dbReference type="ChEBI" id="CHEBI:57618"/>
        <dbReference type="ChEBI" id="CHEBI:58210"/>
        <dbReference type="ChEBI" id="CHEBI:134249"/>
        <dbReference type="EC" id="1.14.14.5"/>
    </reaction>
</comment>
<dbReference type="PANTHER" id="PTHR42847:SF4">
    <property type="entry name" value="ALKANESULFONATE MONOOXYGENASE-RELATED"/>
    <property type="match status" value="1"/>
</dbReference>
<keyword evidence="4 7" id="KW-0288">FMN</keyword>
<name>A0A0F5QJR7_9HYPH</name>
<evidence type="ECO:0000313" key="9">
    <source>
        <dbReference type="EMBL" id="KKC40986.1"/>
    </source>
</evidence>
<dbReference type="GO" id="GO:0046306">
    <property type="term" value="P:alkanesulfonate catabolic process"/>
    <property type="evidence" value="ECO:0007669"/>
    <property type="project" value="TreeGrafter"/>
</dbReference>
<dbReference type="InterPro" id="IPR050172">
    <property type="entry name" value="SsuD_RutA_monooxygenase"/>
</dbReference>
<dbReference type="InterPro" id="IPR036661">
    <property type="entry name" value="Luciferase-like_sf"/>
</dbReference>
<evidence type="ECO:0000256" key="1">
    <source>
        <dbReference type="ARBA" id="ARBA00007044"/>
    </source>
</evidence>
<comment type="caution">
    <text evidence="9">The sequence shown here is derived from an EMBL/GenBank/DDBJ whole genome shotgun (WGS) entry which is preliminary data.</text>
</comment>
<dbReference type="NCBIfam" id="NF001939">
    <property type="entry name" value="PRK00719.1"/>
    <property type="match status" value="1"/>
</dbReference>
<accession>A0A0F5QJR7</accession>
<dbReference type="Proteomes" id="UP000033411">
    <property type="component" value="Unassembled WGS sequence"/>
</dbReference>
<evidence type="ECO:0000256" key="5">
    <source>
        <dbReference type="ARBA" id="ARBA00023002"/>
    </source>
</evidence>
<protein>
    <recommendedName>
        <fullName evidence="2 7">Alkanesulfonate monooxygenase</fullName>
        <ecNumber evidence="2 7">1.14.14.5</ecNumber>
    </recommendedName>
    <alternativeName>
        <fullName evidence="7">FMNH2-dependent aliphatic sulfonate monooxygenase</fullName>
    </alternativeName>
</protein>
<reference evidence="9 10" key="1">
    <citation type="submission" date="2015-03" db="EMBL/GenBank/DDBJ databases">
        <authorList>
            <person name="Lepp D."/>
            <person name="Hassan Y.I."/>
            <person name="Li X.-Z."/>
            <person name="Zhou T."/>
        </authorList>
    </citation>
    <scope>NUCLEOTIDE SEQUENCE [LARGE SCALE GENOMIC DNA]</scope>
    <source>
        <strain evidence="9 10">E84</strain>
    </source>
</reference>
<keyword evidence="10" id="KW-1185">Reference proteome</keyword>
<proteinExistence type="inferred from homology"/>
<dbReference type="InterPro" id="IPR019911">
    <property type="entry name" value="Alkanesulphonate_mOase_FMN-dep"/>
</dbReference>
<gene>
    <name evidence="7" type="primary">ssuD</name>
    <name evidence="9" type="ORF">WH87_02210</name>
</gene>
<dbReference type="OrthoDB" id="9814695at2"/>
<evidence type="ECO:0000256" key="6">
    <source>
        <dbReference type="ARBA" id="ARBA00023033"/>
    </source>
</evidence>
<dbReference type="SUPFAM" id="SSF51679">
    <property type="entry name" value="Bacterial luciferase-like"/>
    <property type="match status" value="1"/>
</dbReference>
<evidence type="ECO:0000256" key="7">
    <source>
        <dbReference type="HAMAP-Rule" id="MF_01229"/>
    </source>
</evidence>
<dbReference type="CDD" id="cd01094">
    <property type="entry name" value="Alkanesulfonate_monoxygenase"/>
    <property type="match status" value="1"/>
</dbReference>
<keyword evidence="6 7" id="KW-0503">Monooxygenase</keyword>
<dbReference type="InterPro" id="IPR011251">
    <property type="entry name" value="Luciferase-like_dom"/>
</dbReference>
<evidence type="ECO:0000256" key="4">
    <source>
        <dbReference type="ARBA" id="ARBA00022643"/>
    </source>
</evidence>
<comment type="similarity">
    <text evidence="1 7">Belongs to the SsuD family.</text>
</comment>
<dbReference type="Pfam" id="PF00296">
    <property type="entry name" value="Bac_luciferase"/>
    <property type="match status" value="1"/>
</dbReference>
<dbReference type="EMBL" id="LANJ01000004">
    <property type="protein sequence ID" value="KKC40986.1"/>
    <property type="molecule type" value="Genomic_DNA"/>
</dbReference>
<dbReference type="PATRIC" id="fig|1293439.3.peg.2808"/>